<dbReference type="Proteomes" id="UP000247647">
    <property type="component" value="Unassembled WGS sequence"/>
</dbReference>
<keyword evidence="6" id="KW-0503">Monooxygenase</keyword>
<dbReference type="PANTHER" id="PTHR46300:SF11">
    <property type="entry name" value="OXIDOREDUCTASE, PUTATIVE-RELATED"/>
    <property type="match status" value="1"/>
</dbReference>
<evidence type="ECO:0000256" key="6">
    <source>
        <dbReference type="RuleBase" id="RU000461"/>
    </source>
</evidence>
<evidence type="ECO:0000256" key="4">
    <source>
        <dbReference type="ARBA" id="ARBA00023004"/>
    </source>
</evidence>
<dbReference type="Gene3D" id="1.10.630.10">
    <property type="entry name" value="Cytochrome P450"/>
    <property type="match status" value="1"/>
</dbReference>
<dbReference type="InterPro" id="IPR001128">
    <property type="entry name" value="Cyt_P450"/>
</dbReference>
<comment type="cofactor">
    <cofactor evidence="5">
        <name>heme</name>
        <dbReference type="ChEBI" id="CHEBI:30413"/>
    </cofactor>
</comment>
<evidence type="ECO:0000313" key="7">
    <source>
        <dbReference type="EMBL" id="PYH38769.1"/>
    </source>
</evidence>
<evidence type="ECO:0000256" key="3">
    <source>
        <dbReference type="ARBA" id="ARBA00023002"/>
    </source>
</evidence>
<dbReference type="InterPro" id="IPR017972">
    <property type="entry name" value="Cyt_P450_CS"/>
</dbReference>
<feature type="binding site" description="axial binding residue" evidence="5">
    <location>
        <position position="390"/>
    </location>
    <ligand>
        <name>heme</name>
        <dbReference type="ChEBI" id="CHEBI:30413"/>
    </ligand>
    <ligandPart>
        <name>Fe</name>
        <dbReference type="ChEBI" id="CHEBI:18248"/>
    </ligandPart>
</feature>
<comment type="similarity">
    <text evidence="1 6">Belongs to the cytochrome P450 family.</text>
</comment>
<dbReference type="InterPro" id="IPR036396">
    <property type="entry name" value="Cyt_P450_sf"/>
</dbReference>
<evidence type="ECO:0000256" key="1">
    <source>
        <dbReference type="ARBA" id="ARBA00010617"/>
    </source>
</evidence>
<dbReference type="CDD" id="cd11065">
    <property type="entry name" value="CYP64-like"/>
    <property type="match status" value="1"/>
</dbReference>
<dbReference type="GO" id="GO:0016705">
    <property type="term" value="F:oxidoreductase activity, acting on paired donors, with incorporation or reduction of molecular oxygen"/>
    <property type="evidence" value="ECO:0007669"/>
    <property type="project" value="InterPro"/>
</dbReference>
<dbReference type="PRINTS" id="PR00385">
    <property type="entry name" value="P450"/>
</dbReference>
<dbReference type="GO" id="GO:0020037">
    <property type="term" value="F:heme binding"/>
    <property type="evidence" value="ECO:0007669"/>
    <property type="project" value="InterPro"/>
</dbReference>
<dbReference type="OrthoDB" id="1103324at2759"/>
<proteinExistence type="inferred from homology"/>
<dbReference type="GO" id="GO:0004497">
    <property type="term" value="F:monooxygenase activity"/>
    <property type="evidence" value="ECO:0007669"/>
    <property type="project" value="UniProtKB-KW"/>
</dbReference>
<keyword evidence="5 6" id="KW-0349">Heme</keyword>
<reference evidence="7" key="1">
    <citation type="submission" date="2016-12" db="EMBL/GenBank/DDBJ databases">
        <title>The genomes of Aspergillus section Nigri reveals drivers in fungal speciation.</title>
        <authorList>
            <consortium name="DOE Joint Genome Institute"/>
            <person name="Vesth T.C."/>
            <person name="Nybo J."/>
            <person name="Theobald S."/>
            <person name="Brandl J."/>
            <person name="Frisvad J.C."/>
            <person name="Nielsen K.F."/>
            <person name="Lyhne E.K."/>
            <person name="Kogle M.E."/>
            <person name="Kuo A."/>
            <person name="Riley R."/>
            <person name="Clum A."/>
            <person name="Nolan M."/>
            <person name="Lipzen A."/>
            <person name="Salamov A."/>
            <person name="Henrissat B."/>
            <person name="Wiebenga A."/>
            <person name="De Vries R.P."/>
            <person name="Grigoriev I.V."/>
            <person name="Mortensen U.H."/>
            <person name="Andersen M.R."/>
            <person name="Baker S.E."/>
        </authorList>
    </citation>
    <scope>NUCLEOTIDE SEQUENCE [LARGE SCALE GENOMIC DNA]</scope>
    <source>
        <strain evidence="7">CBS 115656</strain>
    </source>
</reference>
<dbReference type="PROSITE" id="PS00086">
    <property type="entry name" value="CYTOCHROME_P450"/>
    <property type="match status" value="1"/>
</dbReference>
<keyword evidence="8" id="KW-1185">Reference proteome</keyword>
<dbReference type="GO" id="GO:0005506">
    <property type="term" value="F:iron ion binding"/>
    <property type="evidence" value="ECO:0007669"/>
    <property type="project" value="InterPro"/>
</dbReference>
<dbReference type="Pfam" id="PF00067">
    <property type="entry name" value="p450"/>
    <property type="match status" value="2"/>
</dbReference>
<dbReference type="InterPro" id="IPR050364">
    <property type="entry name" value="Cytochrome_P450_fung"/>
</dbReference>
<gene>
    <name evidence="7" type="ORF">BO87DRAFT_393335</name>
</gene>
<name>A0A318YWD2_ASPNB</name>
<evidence type="ECO:0000313" key="8">
    <source>
        <dbReference type="Proteomes" id="UP000247647"/>
    </source>
</evidence>
<organism evidence="7 8">
    <name type="scientific">Aspergillus neoniger (strain CBS 115656)</name>
    <dbReference type="NCBI Taxonomy" id="1448310"/>
    <lineage>
        <taxon>Eukaryota</taxon>
        <taxon>Fungi</taxon>
        <taxon>Dikarya</taxon>
        <taxon>Ascomycota</taxon>
        <taxon>Pezizomycotina</taxon>
        <taxon>Eurotiomycetes</taxon>
        <taxon>Eurotiomycetidae</taxon>
        <taxon>Eurotiales</taxon>
        <taxon>Aspergillaceae</taxon>
        <taxon>Aspergillus</taxon>
        <taxon>Aspergillus subgen. Circumdati</taxon>
    </lineage>
</organism>
<keyword evidence="4 5" id="KW-0408">Iron</keyword>
<evidence type="ECO:0000256" key="2">
    <source>
        <dbReference type="ARBA" id="ARBA00022723"/>
    </source>
</evidence>
<dbReference type="PANTHER" id="PTHR46300">
    <property type="entry name" value="P450, PUTATIVE (EUROFUNG)-RELATED-RELATED"/>
    <property type="match status" value="1"/>
</dbReference>
<dbReference type="InterPro" id="IPR002401">
    <property type="entry name" value="Cyt_P450_E_grp-I"/>
</dbReference>
<sequence length="486" mass="54920">MALITVAILAVTTVFVVLRVGRARKLPQGLREVPVAGNVTAMGAYPQQQLRKWAVEYGELFQVRFGRQVWIYANSPSAVKEIFDKQSQHTSSRAPSPVVSDLLSGGMRFLLMPYSAEWRRLRVIVHKLLTPKASNEFIPSQEFEAKQLLVWECEDIREIYGLMQEFSEFATPGKYLAETFPVLAYLPQWMQWWRKAALRSFNRQAMEKNQAPDCFVKQFINTDYEKVGISELQASFVAGTMIEAGSETTSSALNSCVKYLAAYPEAQAKAFAELRRVVGEDRLPSFRDEAELPYIRACVKEILRLRPVTTLGSPHYTSADVVYKDWFIPANTTVAINQYALHFDPARYENPDDFVPDRYLQHPLKAGAYAAHADPYARDHFDFGAGRRICPGMHLAENSLFITIACLVWAFEILPPLTDDGRIGSVDVSDAAYEEGMNTLPKPSELRFVPRSDKVVGLIRRVWQHAKEEGYMLSSVKVNAQGMVVD</sequence>
<dbReference type="GeneID" id="37127515"/>
<dbReference type="AlphaFoldDB" id="A0A318YWD2"/>
<evidence type="ECO:0000256" key="5">
    <source>
        <dbReference type="PIRSR" id="PIRSR602401-1"/>
    </source>
</evidence>
<accession>A0A318YWD2</accession>
<dbReference type="PRINTS" id="PR00463">
    <property type="entry name" value="EP450I"/>
</dbReference>
<protein>
    <submittedName>
        <fullName evidence="7">O-methylsterigmatocystin oxidoreductase</fullName>
    </submittedName>
</protein>
<keyword evidence="2 5" id="KW-0479">Metal-binding</keyword>
<dbReference type="EMBL" id="KZ821447">
    <property type="protein sequence ID" value="PYH38769.1"/>
    <property type="molecule type" value="Genomic_DNA"/>
</dbReference>
<dbReference type="SUPFAM" id="SSF48264">
    <property type="entry name" value="Cytochrome P450"/>
    <property type="match status" value="1"/>
</dbReference>
<keyword evidence="3 6" id="KW-0560">Oxidoreductase</keyword>
<dbReference type="RefSeq" id="XP_025484247.1">
    <property type="nucleotide sequence ID" value="XM_025625059.1"/>
</dbReference>